<protein>
    <submittedName>
        <fullName evidence="6">Nitrite reductase</fullName>
    </submittedName>
</protein>
<dbReference type="Gene3D" id="3.90.480.20">
    <property type="match status" value="1"/>
</dbReference>
<keyword evidence="3" id="KW-0560">Oxidoreductase</keyword>
<evidence type="ECO:0000256" key="1">
    <source>
        <dbReference type="ARBA" id="ARBA00022485"/>
    </source>
</evidence>
<dbReference type="InterPro" id="IPR005117">
    <property type="entry name" value="NiRdtase/SiRdtase_haem-b_fer"/>
</dbReference>
<reference evidence="7" key="1">
    <citation type="submission" date="2019-10" db="EMBL/GenBank/DDBJ databases">
        <title>Streptomyces sp. nov., a novel actinobacterium isolated from alkaline environment.</title>
        <authorList>
            <person name="Golinska P."/>
        </authorList>
    </citation>
    <scope>NUCLEOTIDE SEQUENCE [LARGE SCALE GENOMIC DNA]</scope>
    <source>
        <strain evidence="7">DSM 42118</strain>
    </source>
</reference>
<evidence type="ECO:0000256" key="3">
    <source>
        <dbReference type="ARBA" id="ARBA00023002"/>
    </source>
</evidence>
<sequence>MLAGMSTRPTTVPNREEPSGRRRDDACPGALRLHAADDGALARVRLPGGLLDASAARVLADLAEEFGDGRVDLTSRGNMQLRALPTNCGAVLASRLRAAGLLPSDTHERARNIVATPLAGARSGVHAVAREVDRALCADPAAARLSGRFLFAVDDGRGDAATLDADVTLVAPTPPVEPGAADGAAPAVGPWRLALGPDARVTVRRKDAARAAVTAALLFLATGDRFAEAPGTTAPASPEPAAGGRPDRIWRVTDLPVELLPDTDRLLAALAGAGISADPAP</sequence>
<evidence type="ECO:0000256" key="2">
    <source>
        <dbReference type="ARBA" id="ARBA00022617"/>
    </source>
</evidence>
<feature type="region of interest" description="Disordered" evidence="4">
    <location>
        <begin position="1"/>
        <end position="26"/>
    </location>
</feature>
<keyword evidence="7" id="KW-1185">Reference proteome</keyword>
<dbReference type="PANTHER" id="PTHR32439:SF9">
    <property type="entry name" value="BLR3264 PROTEIN"/>
    <property type="match status" value="1"/>
</dbReference>
<keyword evidence="2" id="KW-0349">Heme</keyword>
<evidence type="ECO:0000313" key="6">
    <source>
        <dbReference type="EMBL" id="MBB0243745.1"/>
    </source>
</evidence>
<keyword evidence="1" id="KW-0411">Iron-sulfur</keyword>
<feature type="non-terminal residue" evidence="6">
    <location>
        <position position="281"/>
    </location>
</feature>
<dbReference type="PANTHER" id="PTHR32439">
    <property type="entry name" value="FERREDOXIN--NITRITE REDUCTASE, CHLOROPLASTIC"/>
    <property type="match status" value="1"/>
</dbReference>
<evidence type="ECO:0000256" key="4">
    <source>
        <dbReference type="SAM" id="MobiDB-lite"/>
    </source>
</evidence>
<keyword evidence="2" id="KW-0479">Metal-binding</keyword>
<name>A0A7W3Y0Z4_9ACTN</name>
<evidence type="ECO:0000259" key="5">
    <source>
        <dbReference type="Pfam" id="PF03460"/>
    </source>
</evidence>
<dbReference type="InterPro" id="IPR036136">
    <property type="entry name" value="Nit/Sulf_reduc_fer-like_dom_sf"/>
</dbReference>
<keyword evidence="2" id="KW-0408">Iron</keyword>
<organism evidence="6 7">
    <name type="scientific">Streptomyces alkaliphilus</name>
    <dbReference type="NCBI Taxonomy" id="1472722"/>
    <lineage>
        <taxon>Bacteria</taxon>
        <taxon>Bacillati</taxon>
        <taxon>Actinomycetota</taxon>
        <taxon>Actinomycetes</taxon>
        <taxon>Kitasatosporales</taxon>
        <taxon>Streptomycetaceae</taxon>
        <taxon>Streptomyces</taxon>
    </lineage>
</organism>
<evidence type="ECO:0000313" key="7">
    <source>
        <dbReference type="Proteomes" id="UP000538929"/>
    </source>
</evidence>
<dbReference type="AlphaFoldDB" id="A0A7W3Y0Z4"/>
<feature type="domain" description="Nitrite/Sulfite reductase ferredoxin-like" evidence="5">
    <location>
        <begin position="41"/>
        <end position="86"/>
    </location>
</feature>
<dbReference type="GO" id="GO:0016491">
    <property type="term" value="F:oxidoreductase activity"/>
    <property type="evidence" value="ECO:0007669"/>
    <property type="project" value="UniProtKB-KW"/>
</dbReference>
<dbReference type="GO" id="GO:0051539">
    <property type="term" value="F:4 iron, 4 sulfur cluster binding"/>
    <property type="evidence" value="ECO:0007669"/>
    <property type="project" value="UniProtKB-KW"/>
</dbReference>
<accession>A0A7W3Y0Z4</accession>
<dbReference type="Proteomes" id="UP000538929">
    <property type="component" value="Unassembled WGS sequence"/>
</dbReference>
<gene>
    <name evidence="6" type="ORF">FNQ90_06375</name>
</gene>
<dbReference type="EMBL" id="VKHT01000116">
    <property type="protein sequence ID" value="MBB0243745.1"/>
    <property type="molecule type" value="Genomic_DNA"/>
</dbReference>
<dbReference type="InterPro" id="IPR051329">
    <property type="entry name" value="NIR_SIR_4Fe-4S"/>
</dbReference>
<dbReference type="Pfam" id="PF03460">
    <property type="entry name" value="NIR_SIR_ferr"/>
    <property type="match status" value="1"/>
</dbReference>
<comment type="caution">
    <text evidence="6">The sequence shown here is derived from an EMBL/GenBank/DDBJ whole genome shotgun (WGS) entry which is preliminary data.</text>
</comment>
<keyword evidence="1" id="KW-0004">4Fe-4S</keyword>
<dbReference type="SUPFAM" id="SSF55124">
    <property type="entry name" value="Nitrite/Sulfite reductase N-terminal domain-like"/>
    <property type="match status" value="1"/>
</dbReference>
<proteinExistence type="predicted"/>
<feature type="compositionally biased region" description="Basic and acidic residues" evidence="4">
    <location>
        <begin position="14"/>
        <end position="26"/>
    </location>
</feature>